<evidence type="ECO:0000256" key="2">
    <source>
        <dbReference type="PIRSR" id="PIRSR637460-2"/>
    </source>
</evidence>
<proteinExistence type="predicted"/>
<feature type="disulfide bond" evidence="2">
    <location>
        <begin position="165"/>
        <end position="178"/>
    </location>
</feature>
<dbReference type="Pfam" id="PF13472">
    <property type="entry name" value="Lipase_GDSL_2"/>
    <property type="match status" value="1"/>
</dbReference>
<reference evidence="4" key="1">
    <citation type="submission" date="2007-05" db="EMBL/GenBank/DDBJ databases">
        <authorList>
            <person name="Navarro-LLorens J.M."/>
            <person name="Perera J."/>
            <person name="Drzyzga O."/>
        </authorList>
    </citation>
    <scope>NUCLEOTIDE SEQUENCE</scope>
    <source>
        <strain evidence="4">CECT 386</strain>
    </source>
</reference>
<dbReference type="CDD" id="cd01823">
    <property type="entry name" value="SEST_like"/>
    <property type="match status" value="1"/>
</dbReference>
<evidence type="ECO:0000256" key="1">
    <source>
        <dbReference type="PIRSR" id="PIRSR637460-1"/>
    </source>
</evidence>
<accession>A6N382</accession>
<feature type="domain" description="SGNH hydrolase-type esterase" evidence="3">
    <location>
        <begin position="81"/>
        <end position="302"/>
    </location>
</feature>
<dbReference type="PANTHER" id="PTHR37981">
    <property type="entry name" value="LIPASE 2"/>
    <property type="match status" value="1"/>
</dbReference>
<dbReference type="InterPro" id="IPR037460">
    <property type="entry name" value="SEST-like"/>
</dbReference>
<feature type="disulfide bond" evidence="2">
    <location>
        <begin position="99"/>
        <end position="124"/>
    </location>
</feature>
<dbReference type="InterPro" id="IPR036514">
    <property type="entry name" value="SGNH_hydro_sf"/>
</dbReference>
<feature type="active site" evidence="1">
    <location>
        <position position="294"/>
    </location>
</feature>
<dbReference type="AlphaFoldDB" id="A6N382"/>
<dbReference type="PANTHER" id="PTHR37981:SF1">
    <property type="entry name" value="SGNH HYDROLASE-TYPE ESTERASE DOMAIN-CONTAINING PROTEIN"/>
    <property type="match status" value="1"/>
</dbReference>
<dbReference type="GO" id="GO:0004806">
    <property type="term" value="F:triacylglycerol lipase activity"/>
    <property type="evidence" value="ECO:0007669"/>
    <property type="project" value="TreeGrafter"/>
</dbReference>
<name>A6N382_PSEOX</name>
<protein>
    <submittedName>
        <fullName evidence="4">AO11</fullName>
    </submittedName>
</protein>
<evidence type="ECO:0000313" key="4">
    <source>
        <dbReference type="EMBL" id="ABR13613.1"/>
    </source>
</evidence>
<sequence>MDLPGFFIRTANHTGHRRRTSQPDSTVARTCLLPPFKESHLGNITVRRRRSAFAAGLATLAMAAGLATVPAQAADKTKYIALGDSFAAGQGAGPYLDDCYRSGNTYSELADETKAIKLVANEACSGKTTQDVVDSQLGRLNKSTELVTITAGGNNLGFGAIITYCGVALAGATPGQECAAATAYATAQLEGGQLYRDVVSMIEGVQAAAPNAKIVVTGYPYLLDPIPAGQTGAAALFIYQATGLADDLNGAIAEAAGDTGATYVDVRSAFLGHGALSPVPWINLGGAGSPDSFHPNAEGYEAYYATLDAAGAYSAG</sequence>
<evidence type="ECO:0000259" key="3">
    <source>
        <dbReference type="Pfam" id="PF13472"/>
    </source>
</evidence>
<keyword evidence="2" id="KW-1015">Disulfide bond</keyword>
<dbReference type="Gene3D" id="3.40.50.1110">
    <property type="entry name" value="SGNH hydrolase"/>
    <property type="match status" value="1"/>
</dbReference>
<dbReference type="InterPro" id="IPR013830">
    <property type="entry name" value="SGNH_hydro"/>
</dbReference>
<dbReference type="GO" id="GO:0019433">
    <property type="term" value="P:triglyceride catabolic process"/>
    <property type="evidence" value="ECO:0007669"/>
    <property type="project" value="TreeGrafter"/>
</dbReference>
<reference evidence="4" key="2">
    <citation type="journal article" date="2008" name="Arch. Microbiol.">
        <title>Genetic analysis of phenylacetic acid catabolism in Arthrobacter oxydans CECT386.</title>
        <authorList>
            <person name="Navarro-Llorens J.M."/>
            <person name="Drzyzga O."/>
            <person name="Perera J."/>
        </authorList>
    </citation>
    <scope>NUCLEOTIDE SEQUENCE</scope>
    <source>
        <strain evidence="4">CECT 386</strain>
    </source>
</reference>
<dbReference type="EMBL" id="EF601880">
    <property type="protein sequence ID" value="ABR13613.1"/>
    <property type="molecule type" value="Genomic_DNA"/>
</dbReference>
<feature type="active site" description="Nucleophile" evidence="1">
    <location>
        <position position="85"/>
    </location>
</feature>
<dbReference type="SUPFAM" id="SSF52266">
    <property type="entry name" value="SGNH hydrolase"/>
    <property type="match status" value="1"/>
</dbReference>
<organism evidence="4">
    <name type="scientific">Pseudarthrobacter oxydans</name>
    <name type="common">Arthrobacter oxydans</name>
    <dbReference type="NCBI Taxonomy" id="1671"/>
    <lineage>
        <taxon>Bacteria</taxon>
        <taxon>Bacillati</taxon>
        <taxon>Actinomycetota</taxon>
        <taxon>Actinomycetes</taxon>
        <taxon>Micrococcales</taxon>
        <taxon>Micrococcaceae</taxon>
        <taxon>Pseudarthrobacter</taxon>
    </lineage>
</organism>